<dbReference type="EMBL" id="FNFC01000008">
    <property type="protein sequence ID" value="SDJ74812.1"/>
    <property type="molecule type" value="Genomic_DNA"/>
</dbReference>
<dbReference type="AlphaFoldDB" id="A0A1G8W974"/>
<accession>A0A1G8W974</accession>
<keyword evidence="1" id="KW-0472">Membrane</keyword>
<reference evidence="2 3" key="1">
    <citation type="submission" date="2016-10" db="EMBL/GenBank/DDBJ databases">
        <authorList>
            <person name="de Groot N.N."/>
        </authorList>
    </citation>
    <scope>NUCLEOTIDE SEQUENCE [LARGE SCALE GENOMIC DNA]</scope>
    <source>
        <strain evidence="2 3">IBRC-M10015</strain>
    </source>
</reference>
<feature type="transmembrane region" description="Helical" evidence="1">
    <location>
        <begin position="45"/>
        <end position="67"/>
    </location>
</feature>
<proteinExistence type="predicted"/>
<keyword evidence="3" id="KW-1185">Reference proteome</keyword>
<evidence type="ECO:0000313" key="3">
    <source>
        <dbReference type="Proteomes" id="UP000198856"/>
    </source>
</evidence>
<protein>
    <submittedName>
        <fullName evidence="2">Uncharacterized protein</fullName>
    </submittedName>
</protein>
<keyword evidence="1" id="KW-0812">Transmembrane</keyword>
<organism evidence="2 3">
    <name type="scientific">Halovenus aranensis</name>
    <dbReference type="NCBI Taxonomy" id="890420"/>
    <lineage>
        <taxon>Archaea</taxon>
        <taxon>Methanobacteriati</taxon>
        <taxon>Methanobacteriota</taxon>
        <taxon>Stenosarchaea group</taxon>
        <taxon>Halobacteria</taxon>
        <taxon>Halobacteriales</taxon>
        <taxon>Haloarculaceae</taxon>
        <taxon>Halovenus</taxon>
    </lineage>
</organism>
<name>A0A1G8W974_9EURY</name>
<gene>
    <name evidence="2" type="ORF">SAMN05216226_108147</name>
</gene>
<dbReference type="Proteomes" id="UP000198856">
    <property type="component" value="Unassembled WGS sequence"/>
</dbReference>
<evidence type="ECO:0000313" key="2">
    <source>
        <dbReference type="EMBL" id="SDJ74812.1"/>
    </source>
</evidence>
<sequence length="143" mass="14848">MAPIRSVAKAILVSAGLSVVVLLSNPVSAVWATTEQLDPRNASQLWWIVCTIAFGAPVVGGIVGGLVYANDDRRYYDPFVKGGACAVGGLLFGILSWAAAGGAVRSLEAMFASVVLALCFVVFGGPLAFLVGGFTSKRVAWDQ</sequence>
<feature type="transmembrane region" description="Helical" evidence="1">
    <location>
        <begin position="111"/>
        <end position="134"/>
    </location>
</feature>
<dbReference type="RefSeq" id="WP_092702462.1">
    <property type="nucleotide sequence ID" value="NZ_FNFC01000008.1"/>
</dbReference>
<feature type="transmembrane region" description="Helical" evidence="1">
    <location>
        <begin position="79"/>
        <end position="99"/>
    </location>
</feature>
<evidence type="ECO:0000256" key="1">
    <source>
        <dbReference type="SAM" id="Phobius"/>
    </source>
</evidence>
<keyword evidence="1" id="KW-1133">Transmembrane helix</keyword>